<evidence type="ECO:0000256" key="3">
    <source>
        <dbReference type="SAM" id="MobiDB-lite"/>
    </source>
</evidence>
<dbReference type="InterPro" id="IPR036513">
    <property type="entry name" value="STAS_dom_sf"/>
</dbReference>
<dbReference type="NCBIfam" id="TIGR00377">
    <property type="entry name" value="ant_ant_sig"/>
    <property type="match status" value="1"/>
</dbReference>
<dbReference type="GO" id="GO:0043856">
    <property type="term" value="F:anti-sigma factor antagonist activity"/>
    <property type="evidence" value="ECO:0007669"/>
    <property type="project" value="InterPro"/>
</dbReference>
<protein>
    <recommendedName>
        <fullName evidence="2">Anti-sigma factor antagonist</fullName>
    </recommendedName>
</protein>
<evidence type="ECO:0000259" key="4">
    <source>
        <dbReference type="PROSITE" id="PS50801"/>
    </source>
</evidence>
<sequence>MHRSRRATLQDVSERPQGESPLPPGLAVVRRIVDGALVVAAEGEVDLNTAPALNAAIARGIDQAGEGPCVVDLTGVSFLDSAGLTALLHATVYAEAHHRRLPIVVDSNRPVIRPIQVTGLDDNLALYHTVDEALNASRSIEPS</sequence>
<dbReference type="PANTHER" id="PTHR33495">
    <property type="entry name" value="ANTI-SIGMA FACTOR ANTAGONIST TM_1081-RELATED-RELATED"/>
    <property type="match status" value="1"/>
</dbReference>
<dbReference type="PROSITE" id="PS50801">
    <property type="entry name" value="STAS"/>
    <property type="match status" value="1"/>
</dbReference>
<dbReference type="AlphaFoldDB" id="A0A4R6SFU1"/>
<feature type="domain" description="STAS" evidence="4">
    <location>
        <begin position="26"/>
        <end position="137"/>
    </location>
</feature>
<dbReference type="CDD" id="cd07043">
    <property type="entry name" value="STAS_anti-anti-sigma_factors"/>
    <property type="match status" value="1"/>
</dbReference>
<feature type="region of interest" description="Disordered" evidence="3">
    <location>
        <begin position="1"/>
        <end position="23"/>
    </location>
</feature>
<keyword evidence="6" id="KW-1185">Reference proteome</keyword>
<evidence type="ECO:0000313" key="6">
    <source>
        <dbReference type="Proteomes" id="UP000295444"/>
    </source>
</evidence>
<gene>
    <name evidence="5" type="ORF">EV186_102376</name>
</gene>
<dbReference type="Pfam" id="PF01740">
    <property type="entry name" value="STAS"/>
    <property type="match status" value="1"/>
</dbReference>
<proteinExistence type="inferred from homology"/>
<evidence type="ECO:0000256" key="2">
    <source>
        <dbReference type="RuleBase" id="RU003749"/>
    </source>
</evidence>
<evidence type="ECO:0000256" key="1">
    <source>
        <dbReference type="ARBA" id="ARBA00009013"/>
    </source>
</evidence>
<dbReference type="InterPro" id="IPR002645">
    <property type="entry name" value="STAS_dom"/>
</dbReference>
<evidence type="ECO:0000313" key="5">
    <source>
        <dbReference type="EMBL" id="TDQ00515.1"/>
    </source>
</evidence>
<dbReference type="SUPFAM" id="SSF52091">
    <property type="entry name" value="SpoIIaa-like"/>
    <property type="match status" value="1"/>
</dbReference>
<accession>A0A4R6SFU1</accession>
<dbReference type="EMBL" id="SNXZ01000002">
    <property type="protein sequence ID" value="TDQ00515.1"/>
    <property type="molecule type" value="Genomic_DNA"/>
</dbReference>
<comment type="similarity">
    <text evidence="1 2">Belongs to the anti-sigma-factor antagonist family.</text>
</comment>
<comment type="caution">
    <text evidence="5">The sequence shown here is derived from an EMBL/GenBank/DDBJ whole genome shotgun (WGS) entry which is preliminary data.</text>
</comment>
<dbReference type="InterPro" id="IPR003658">
    <property type="entry name" value="Anti-sigma_ant"/>
</dbReference>
<dbReference type="Proteomes" id="UP000295444">
    <property type="component" value="Unassembled WGS sequence"/>
</dbReference>
<dbReference type="Gene3D" id="3.30.750.24">
    <property type="entry name" value="STAS domain"/>
    <property type="match status" value="1"/>
</dbReference>
<organism evidence="5 6">
    <name type="scientific">Labedaea rhizosphaerae</name>
    <dbReference type="NCBI Taxonomy" id="598644"/>
    <lineage>
        <taxon>Bacteria</taxon>
        <taxon>Bacillati</taxon>
        <taxon>Actinomycetota</taxon>
        <taxon>Actinomycetes</taxon>
        <taxon>Pseudonocardiales</taxon>
        <taxon>Pseudonocardiaceae</taxon>
        <taxon>Labedaea</taxon>
    </lineage>
</organism>
<reference evidence="5 6" key="1">
    <citation type="submission" date="2019-03" db="EMBL/GenBank/DDBJ databases">
        <title>Genomic Encyclopedia of Type Strains, Phase IV (KMG-IV): sequencing the most valuable type-strain genomes for metagenomic binning, comparative biology and taxonomic classification.</title>
        <authorList>
            <person name="Goeker M."/>
        </authorList>
    </citation>
    <scope>NUCLEOTIDE SEQUENCE [LARGE SCALE GENOMIC DNA]</scope>
    <source>
        <strain evidence="5 6">DSM 45361</strain>
    </source>
</reference>
<name>A0A4R6SFU1_LABRH</name>
<dbReference type="PANTHER" id="PTHR33495:SF2">
    <property type="entry name" value="ANTI-SIGMA FACTOR ANTAGONIST TM_1081-RELATED"/>
    <property type="match status" value="1"/>
</dbReference>